<evidence type="ECO:0000256" key="13">
    <source>
        <dbReference type="ARBA" id="ARBA00023075"/>
    </source>
</evidence>
<keyword evidence="11 16" id="KW-0915">Sodium</keyword>
<keyword evidence="1 16" id="KW-0813">Transport</keyword>
<dbReference type="Pfam" id="PF04205">
    <property type="entry name" value="FMN_bind"/>
    <property type="match status" value="1"/>
</dbReference>
<sequence length="246" mass="27502">MNRDKNLYTIIYASVMVVIVAILLTFTSTSLRTKQRNNEQIDKMQQILRAVNKPMTNKTKVIDAYRDIIKQELLVKTDGTVVETFEGDAIGKNEAFKMNTANQFKLLQKEDNLPLPLYVAEVDGKKYFVLPLNGAGLWGPIWGYLSVDAESGSTVFGSDFSHASETPGLGAEIATLKFSSEFKEKNIFRENEFKSISVVKPGQSLSDRDYVDGISGGTLTSNGVNDMLLHSLMPFKEFLIKNKQQQ</sequence>
<evidence type="ECO:0000256" key="7">
    <source>
        <dbReference type="ARBA" id="ARBA00022692"/>
    </source>
</evidence>
<evidence type="ECO:0000256" key="11">
    <source>
        <dbReference type="ARBA" id="ARBA00023053"/>
    </source>
</evidence>
<evidence type="ECO:0000256" key="12">
    <source>
        <dbReference type="ARBA" id="ARBA00023065"/>
    </source>
</evidence>
<feature type="transmembrane region" description="Helical" evidence="16">
    <location>
        <begin position="6"/>
        <end position="26"/>
    </location>
</feature>
<keyword evidence="4 16" id="KW-0597">Phosphoprotein</keyword>
<dbReference type="eggNOG" id="COG2869">
    <property type="taxonomic scope" value="Bacteria"/>
</dbReference>
<evidence type="ECO:0000256" key="10">
    <source>
        <dbReference type="ARBA" id="ARBA00023027"/>
    </source>
</evidence>
<keyword evidence="7 16" id="KW-0812">Transmembrane</keyword>
<evidence type="ECO:0000259" key="18">
    <source>
        <dbReference type="SMART" id="SM00900"/>
    </source>
</evidence>
<evidence type="ECO:0000256" key="15">
    <source>
        <dbReference type="ARBA" id="ARBA00023201"/>
    </source>
</evidence>
<keyword evidence="9 16" id="KW-1133">Transmembrane helix</keyword>
<feature type="modified residue" description="FMN phosphoryl threonine" evidence="16">
    <location>
        <position position="218"/>
    </location>
</feature>
<organism evidence="19 20">
    <name type="scientific">Porphyromonas macacae</name>
    <dbReference type="NCBI Taxonomy" id="28115"/>
    <lineage>
        <taxon>Bacteria</taxon>
        <taxon>Pseudomonadati</taxon>
        <taxon>Bacteroidota</taxon>
        <taxon>Bacteroidia</taxon>
        <taxon>Bacteroidales</taxon>
        <taxon>Porphyromonadaceae</taxon>
        <taxon>Porphyromonas</taxon>
    </lineage>
</organism>
<comment type="caution">
    <text evidence="16">Lacks conserved residue(s) required for the propagation of feature annotation.</text>
</comment>
<dbReference type="OrthoDB" id="9813828at2"/>
<keyword evidence="12 16" id="KW-0406">Ion transport</keyword>
<comment type="cofactor">
    <cofactor evidence="16 17">
        <name>FMN</name>
        <dbReference type="ChEBI" id="CHEBI:58210"/>
    </cofactor>
</comment>
<dbReference type="STRING" id="28115.HQ47_06470"/>
<evidence type="ECO:0000256" key="3">
    <source>
        <dbReference type="ARBA" id="ARBA00022519"/>
    </source>
</evidence>
<keyword evidence="8 16" id="KW-1278">Translocase</keyword>
<evidence type="ECO:0000313" key="20">
    <source>
        <dbReference type="Proteomes" id="UP000030103"/>
    </source>
</evidence>
<dbReference type="NCBIfam" id="TIGR01938">
    <property type="entry name" value="nqrC"/>
    <property type="match status" value="1"/>
</dbReference>
<dbReference type="GO" id="GO:0010181">
    <property type="term" value="F:FMN binding"/>
    <property type="evidence" value="ECO:0007669"/>
    <property type="project" value="UniProtKB-UniRule"/>
</dbReference>
<evidence type="ECO:0000256" key="16">
    <source>
        <dbReference type="HAMAP-Rule" id="MF_00427"/>
    </source>
</evidence>
<dbReference type="PIRSF" id="PIRSF009437">
    <property type="entry name" value="NQR-1_subunit_C"/>
    <property type="match status" value="1"/>
</dbReference>
<comment type="function">
    <text evidence="16">NQR complex catalyzes the reduction of ubiquinone-1 to ubiquinol by two successive reactions, coupled with the transport of Na(+) ions from the cytoplasm to the periplasm. NqrA to NqrE are probably involved in the second step, the conversion of ubisemiquinone to ubiquinol.</text>
</comment>
<dbReference type="InterPro" id="IPR007329">
    <property type="entry name" value="FMN-bd"/>
</dbReference>
<evidence type="ECO:0000256" key="9">
    <source>
        <dbReference type="ARBA" id="ARBA00022989"/>
    </source>
</evidence>
<accession>A0A0A2E4X2</accession>
<dbReference type="AlphaFoldDB" id="A0A0A2E4X2"/>
<comment type="caution">
    <text evidence="19">The sequence shown here is derived from an EMBL/GenBank/DDBJ whole genome shotgun (WGS) entry which is preliminary data.</text>
</comment>
<keyword evidence="13 16" id="KW-0830">Ubiquinone</keyword>
<comment type="subunit">
    <text evidence="16 17">Composed of six subunits; NqrA, NqrB, NqrC, NqrD, NqrE and NqrF.</text>
</comment>
<evidence type="ECO:0000256" key="2">
    <source>
        <dbReference type="ARBA" id="ARBA00022475"/>
    </source>
</evidence>
<reference evidence="19 20" key="1">
    <citation type="submission" date="2014-09" db="EMBL/GenBank/DDBJ databases">
        <title>Draft Genome Sequence of Porphyromonas macacae COT-192_OH2859.</title>
        <authorList>
            <person name="Wallis C."/>
            <person name="Deusch O."/>
            <person name="O'Flynn C."/>
            <person name="Davis I."/>
            <person name="Horsfall A."/>
            <person name="Kirkwood N."/>
            <person name="Harris S."/>
            <person name="Eisen J.A."/>
            <person name="Coil D.A."/>
            <person name="Darling A.E."/>
            <person name="Jospin G."/>
            <person name="Alexiev A."/>
        </authorList>
    </citation>
    <scope>NUCLEOTIDE SEQUENCE [LARGE SCALE GENOMIC DNA]</scope>
    <source>
        <strain evidence="20">COT-192 OH2859</strain>
    </source>
</reference>
<gene>
    <name evidence="16" type="primary">nqrC</name>
    <name evidence="19" type="ORF">HQ47_06470</name>
</gene>
<dbReference type="GO" id="GO:0016655">
    <property type="term" value="F:oxidoreductase activity, acting on NAD(P)H, quinone or similar compound as acceptor"/>
    <property type="evidence" value="ECO:0007669"/>
    <property type="project" value="UniProtKB-UniRule"/>
</dbReference>
<keyword evidence="10 16" id="KW-0520">NAD</keyword>
<keyword evidence="14 16" id="KW-0472">Membrane</keyword>
<feature type="domain" description="FMN-binding" evidence="18">
    <location>
        <begin position="136"/>
        <end position="235"/>
    </location>
</feature>
<name>A0A0A2E4X2_9PORP</name>
<keyword evidence="3" id="KW-0997">Cell inner membrane</keyword>
<dbReference type="PANTHER" id="PTHR37838:SF1">
    <property type="entry name" value="NA(+)-TRANSLOCATING NADH-QUINONE REDUCTASE SUBUNIT C"/>
    <property type="match status" value="1"/>
</dbReference>
<keyword evidence="15 16" id="KW-0739">Sodium transport</keyword>
<evidence type="ECO:0000256" key="8">
    <source>
        <dbReference type="ARBA" id="ARBA00022967"/>
    </source>
</evidence>
<dbReference type="EC" id="7.2.1.1" evidence="16 17"/>
<comment type="similarity">
    <text evidence="16 17">Belongs to the NqrC family.</text>
</comment>
<evidence type="ECO:0000256" key="4">
    <source>
        <dbReference type="ARBA" id="ARBA00022553"/>
    </source>
</evidence>
<proteinExistence type="inferred from homology"/>
<evidence type="ECO:0000256" key="14">
    <source>
        <dbReference type="ARBA" id="ARBA00023136"/>
    </source>
</evidence>
<evidence type="ECO:0000256" key="17">
    <source>
        <dbReference type="PIRNR" id="PIRNR009437"/>
    </source>
</evidence>
<dbReference type="Proteomes" id="UP000030103">
    <property type="component" value="Unassembled WGS sequence"/>
</dbReference>
<dbReference type="InterPro" id="IPR010204">
    <property type="entry name" value="NqrC"/>
</dbReference>
<evidence type="ECO:0000256" key="1">
    <source>
        <dbReference type="ARBA" id="ARBA00022448"/>
    </source>
</evidence>
<dbReference type="SMART" id="SM00900">
    <property type="entry name" value="FMN_bind"/>
    <property type="match status" value="1"/>
</dbReference>
<dbReference type="HAMAP" id="MF_00427">
    <property type="entry name" value="NqrC"/>
    <property type="match status" value="1"/>
</dbReference>
<keyword evidence="20" id="KW-1185">Reference proteome</keyword>
<protein>
    <recommendedName>
        <fullName evidence="16 17">Na(+)-translocating NADH-quinone reductase subunit C</fullName>
        <shortName evidence="16 17">Na(+)-NQR subunit C</shortName>
        <shortName evidence="16 17">Na(+)-translocating NQR subunit C</shortName>
        <ecNumber evidence="16 17">7.2.1.1</ecNumber>
    </recommendedName>
    <alternativeName>
        <fullName evidence="16 17">NQR complex subunit C</fullName>
    </alternativeName>
    <alternativeName>
        <fullName evidence="16 17">NQR-1 subunit C</fullName>
    </alternativeName>
</protein>
<evidence type="ECO:0000256" key="5">
    <source>
        <dbReference type="ARBA" id="ARBA00022630"/>
    </source>
</evidence>
<comment type="catalytic activity">
    <reaction evidence="16 17">
        <text>a ubiquinone + n Na(+)(in) + NADH + H(+) = a ubiquinol + n Na(+)(out) + NAD(+)</text>
        <dbReference type="Rhea" id="RHEA:47748"/>
        <dbReference type="Rhea" id="RHEA-COMP:9565"/>
        <dbReference type="Rhea" id="RHEA-COMP:9566"/>
        <dbReference type="ChEBI" id="CHEBI:15378"/>
        <dbReference type="ChEBI" id="CHEBI:16389"/>
        <dbReference type="ChEBI" id="CHEBI:17976"/>
        <dbReference type="ChEBI" id="CHEBI:29101"/>
        <dbReference type="ChEBI" id="CHEBI:57540"/>
        <dbReference type="ChEBI" id="CHEBI:57945"/>
        <dbReference type="EC" id="7.2.1.1"/>
    </reaction>
</comment>
<comment type="subcellular location">
    <subcellularLocation>
        <location evidence="16">Cell membrane</location>
        <topology evidence="16">Single-pass membrane protein</topology>
    </subcellularLocation>
</comment>
<dbReference type="GO" id="GO:0006814">
    <property type="term" value="P:sodium ion transport"/>
    <property type="evidence" value="ECO:0007669"/>
    <property type="project" value="UniProtKB-UniRule"/>
</dbReference>
<keyword evidence="5 16" id="KW-0285">Flavoprotein</keyword>
<keyword evidence="6 16" id="KW-0288">FMN</keyword>
<dbReference type="GO" id="GO:0005886">
    <property type="term" value="C:plasma membrane"/>
    <property type="evidence" value="ECO:0007669"/>
    <property type="project" value="UniProtKB-SubCell"/>
</dbReference>
<evidence type="ECO:0000313" key="19">
    <source>
        <dbReference type="EMBL" id="KGN73881.1"/>
    </source>
</evidence>
<dbReference type="EMBL" id="JRFA01000017">
    <property type="protein sequence ID" value="KGN73881.1"/>
    <property type="molecule type" value="Genomic_DNA"/>
</dbReference>
<dbReference type="RefSeq" id="WP_036850174.1">
    <property type="nucleotide sequence ID" value="NZ_JRFA01000017.1"/>
</dbReference>
<keyword evidence="2 16" id="KW-1003">Cell membrane</keyword>
<dbReference type="PANTHER" id="PTHR37838">
    <property type="entry name" value="NA(+)-TRANSLOCATING NADH-QUINONE REDUCTASE SUBUNIT C"/>
    <property type="match status" value="1"/>
</dbReference>
<evidence type="ECO:0000256" key="6">
    <source>
        <dbReference type="ARBA" id="ARBA00022643"/>
    </source>
</evidence>